<accession>A0ABR1R626</accession>
<keyword evidence="3" id="KW-1185">Reference proteome</keyword>
<proteinExistence type="predicted"/>
<reference evidence="2 3" key="1">
    <citation type="submission" date="2023-01" db="EMBL/GenBank/DDBJ databases">
        <title>Analysis of 21 Apiospora genomes using comparative genomics revels a genus with tremendous synthesis potential of carbohydrate active enzymes and secondary metabolites.</title>
        <authorList>
            <person name="Sorensen T."/>
        </authorList>
    </citation>
    <scope>NUCLEOTIDE SEQUENCE [LARGE SCALE GENOMIC DNA]</scope>
    <source>
        <strain evidence="2 3">CBS 20057</strain>
    </source>
</reference>
<protein>
    <submittedName>
        <fullName evidence="2">Uncharacterized protein</fullName>
    </submittedName>
</protein>
<feature type="compositionally biased region" description="Low complexity" evidence="1">
    <location>
        <begin position="19"/>
        <end position="35"/>
    </location>
</feature>
<evidence type="ECO:0000313" key="3">
    <source>
        <dbReference type="Proteomes" id="UP001396898"/>
    </source>
</evidence>
<comment type="caution">
    <text evidence="2">The sequence shown here is derived from an EMBL/GenBank/DDBJ whole genome shotgun (WGS) entry which is preliminary data.</text>
</comment>
<gene>
    <name evidence="2" type="ORF">PG991_013461</name>
</gene>
<feature type="region of interest" description="Disordered" evidence="1">
    <location>
        <begin position="15"/>
        <end position="91"/>
    </location>
</feature>
<organism evidence="2 3">
    <name type="scientific">Apiospora marii</name>
    <dbReference type="NCBI Taxonomy" id="335849"/>
    <lineage>
        <taxon>Eukaryota</taxon>
        <taxon>Fungi</taxon>
        <taxon>Dikarya</taxon>
        <taxon>Ascomycota</taxon>
        <taxon>Pezizomycotina</taxon>
        <taxon>Sordariomycetes</taxon>
        <taxon>Xylariomycetidae</taxon>
        <taxon>Amphisphaeriales</taxon>
        <taxon>Apiosporaceae</taxon>
        <taxon>Apiospora</taxon>
    </lineage>
</organism>
<feature type="compositionally biased region" description="Low complexity" evidence="1">
    <location>
        <begin position="75"/>
        <end position="91"/>
    </location>
</feature>
<evidence type="ECO:0000313" key="2">
    <source>
        <dbReference type="EMBL" id="KAK8001239.1"/>
    </source>
</evidence>
<name>A0ABR1R626_9PEZI</name>
<dbReference type="Proteomes" id="UP001396898">
    <property type="component" value="Unassembled WGS sequence"/>
</dbReference>
<evidence type="ECO:0000256" key="1">
    <source>
        <dbReference type="SAM" id="MobiDB-lite"/>
    </source>
</evidence>
<feature type="compositionally biased region" description="Basic and acidic residues" evidence="1">
    <location>
        <begin position="58"/>
        <end position="74"/>
    </location>
</feature>
<sequence>MQSFITHLQILVQQQLRKSSSAAAGPTAAHPASASDPGKPLTTGRRQSKSRGPSRSLGARDDHADQSERPKHAPDPAGKATAPAAASPALDPLPGQIARLLNLVDMKRSPLISFLPDEKAFVRPQDKPTGECFEYRKTINPDPNHKYKIKLYHQLRSALVKTLSVFQRRFRGALQSGQHRMFSINKAISELHGALGLARDWALDEWRMVSNVIRSQPFERDNTDATLETLPDGRAGLLWVNIVPQRCSHADRAATETPSTHFRWASDWDNLPWNTLKNVLETAPNGTLKVPTTGPASGAYEVWTEKKPGLPSGMQVADKVIFMHVMPLFMKTYGPGGHKAWKLWGKDRHNENLPVVFSWQEKYVWCIWRNGPHGPLEMQQTGCWVPEVAPGTQYYETERELLESIQWAWVTMEDKASGKLDQTRNRK</sequence>
<dbReference type="EMBL" id="JAQQWI010000018">
    <property type="protein sequence ID" value="KAK8001239.1"/>
    <property type="molecule type" value="Genomic_DNA"/>
</dbReference>